<organism evidence="2 3">
    <name type="scientific">Sphaerulina musiva (strain SO2202)</name>
    <name type="common">Poplar stem canker fungus</name>
    <name type="synonym">Septoria musiva</name>
    <dbReference type="NCBI Taxonomy" id="692275"/>
    <lineage>
        <taxon>Eukaryota</taxon>
        <taxon>Fungi</taxon>
        <taxon>Dikarya</taxon>
        <taxon>Ascomycota</taxon>
        <taxon>Pezizomycotina</taxon>
        <taxon>Dothideomycetes</taxon>
        <taxon>Dothideomycetidae</taxon>
        <taxon>Mycosphaerellales</taxon>
        <taxon>Mycosphaerellaceae</taxon>
        <taxon>Sphaerulina</taxon>
    </lineage>
</organism>
<feature type="compositionally biased region" description="Polar residues" evidence="1">
    <location>
        <begin position="108"/>
        <end position="123"/>
    </location>
</feature>
<dbReference type="Proteomes" id="UP000016931">
    <property type="component" value="Unassembled WGS sequence"/>
</dbReference>
<feature type="compositionally biased region" description="Basic and acidic residues" evidence="1">
    <location>
        <begin position="40"/>
        <end position="55"/>
    </location>
</feature>
<reference evidence="2 3" key="1">
    <citation type="journal article" date="2012" name="PLoS Pathog.">
        <title>Diverse lifestyles and strategies of plant pathogenesis encoded in the genomes of eighteen Dothideomycetes fungi.</title>
        <authorList>
            <person name="Ohm R.A."/>
            <person name="Feau N."/>
            <person name="Henrissat B."/>
            <person name="Schoch C.L."/>
            <person name="Horwitz B.A."/>
            <person name="Barry K.W."/>
            <person name="Condon B.J."/>
            <person name="Copeland A.C."/>
            <person name="Dhillon B."/>
            <person name="Glaser F."/>
            <person name="Hesse C.N."/>
            <person name="Kosti I."/>
            <person name="LaButti K."/>
            <person name="Lindquist E.A."/>
            <person name="Lucas S."/>
            <person name="Salamov A.A."/>
            <person name="Bradshaw R.E."/>
            <person name="Ciuffetti L."/>
            <person name="Hamelin R.C."/>
            <person name="Kema G.H.J."/>
            <person name="Lawrence C."/>
            <person name="Scott J.A."/>
            <person name="Spatafora J.W."/>
            <person name="Turgeon B.G."/>
            <person name="de Wit P.J.G.M."/>
            <person name="Zhong S."/>
            <person name="Goodwin S.B."/>
            <person name="Grigoriev I.V."/>
        </authorList>
    </citation>
    <scope>NUCLEOTIDE SEQUENCE [LARGE SCALE GENOMIC DNA]</scope>
    <source>
        <strain evidence="2 3">SO2202</strain>
    </source>
</reference>
<dbReference type="RefSeq" id="XP_016763086.1">
    <property type="nucleotide sequence ID" value="XM_016903998.1"/>
</dbReference>
<feature type="compositionally biased region" description="Polar residues" evidence="1">
    <location>
        <begin position="23"/>
        <end position="39"/>
    </location>
</feature>
<evidence type="ECO:0000256" key="1">
    <source>
        <dbReference type="SAM" id="MobiDB-lite"/>
    </source>
</evidence>
<feature type="region of interest" description="Disordered" evidence="1">
    <location>
        <begin position="1"/>
        <end position="124"/>
    </location>
</feature>
<dbReference type="GeneID" id="27901135"/>
<feature type="non-terminal residue" evidence="2">
    <location>
        <position position="550"/>
    </location>
</feature>
<dbReference type="HOGENOM" id="CLU_495742_0_0_1"/>
<evidence type="ECO:0000313" key="2">
    <source>
        <dbReference type="EMBL" id="EMF14965.1"/>
    </source>
</evidence>
<feature type="compositionally biased region" description="Basic and acidic residues" evidence="1">
    <location>
        <begin position="89"/>
        <end position="107"/>
    </location>
</feature>
<dbReference type="AlphaFoldDB" id="M3DA59"/>
<accession>M3DA59</accession>
<keyword evidence="3" id="KW-1185">Reference proteome</keyword>
<protein>
    <submittedName>
        <fullName evidence="2">Uncharacterized protein</fullName>
    </submittedName>
</protein>
<gene>
    <name evidence="2" type="ORF">SEPMUDRAFT_146971</name>
</gene>
<proteinExistence type="predicted"/>
<dbReference type="EMBL" id="KB456261">
    <property type="protein sequence ID" value="EMF14965.1"/>
    <property type="molecule type" value="Genomic_DNA"/>
</dbReference>
<name>M3DA59_SPHMS</name>
<dbReference type="OrthoDB" id="3641038at2759"/>
<evidence type="ECO:0000313" key="3">
    <source>
        <dbReference type="Proteomes" id="UP000016931"/>
    </source>
</evidence>
<sequence>MLHLEHRSAVRETSKGGGRVRETVQSGCAESSRVRTNTDLSEKGNARPPDQKTEKVANVVGTGDASAKVERGRGMSLKGLEGPSAAVSRDCKPRDLENISDRSRTESIESSPHTPDQHNNMATHNPDVDVIITFTQRTWANKADPLKNGASATTPWPRARFACPSALAISRLHERCREELEHRVREDSNWDSALDQRLLEIAFLASIPAPDTPKVHVRLGDSRLNVSVVGDLFPNPLAKNTLEVYLVFAPRSRKVAVPEDDLLMWEPHVAQVYENIRVGSTVDRVPPSDEPKGSKQAAGMKQIAAIRPLLAWISPGYSPSLFSVSAYEFDGYCIGQSCSDSLYWEEDYTNHEFASRHELIEPFAGISNLDALAKAIATYRRLQSPMIVGSGMPFLPSYCFNNLDENNETQQDFGLNGARPEDSIYAAVRCVNHVKAPKGSGFTGPEFIWFPDIVLSISATKGGKTVCKRVMDILRASEVRTKVGEQNQKNLLSSSALWKQPLSDTWSVQIWVSPQSPGRKNEDRKMYCLTRHAEETQTPLWQFLNADAWK</sequence>
<feature type="compositionally biased region" description="Basic and acidic residues" evidence="1">
    <location>
        <begin position="1"/>
        <end position="22"/>
    </location>
</feature>